<evidence type="ECO:0000313" key="3">
    <source>
        <dbReference type="Proteomes" id="UP000198228"/>
    </source>
</evidence>
<dbReference type="EMBL" id="LT607410">
    <property type="protein sequence ID" value="SCE76491.1"/>
    <property type="molecule type" value="Genomic_DNA"/>
</dbReference>
<accession>A0A1C4UY40</accession>
<dbReference type="Proteomes" id="UP000198228">
    <property type="component" value="Chromosome I"/>
</dbReference>
<feature type="chain" id="PRO_5008705300" evidence="1">
    <location>
        <begin position="28"/>
        <end position="458"/>
    </location>
</feature>
<protein>
    <submittedName>
        <fullName evidence="2">Uncharacterized protein</fullName>
    </submittedName>
</protein>
<name>A0A1C4UY40_9ACTN</name>
<dbReference type="RefSeq" id="WP_157745784.1">
    <property type="nucleotide sequence ID" value="NZ_LT607410.1"/>
</dbReference>
<evidence type="ECO:0000313" key="2">
    <source>
        <dbReference type="EMBL" id="SCE76491.1"/>
    </source>
</evidence>
<gene>
    <name evidence="2" type="ORF">GA0074696_0704</name>
</gene>
<reference evidence="2 3" key="1">
    <citation type="submission" date="2016-06" db="EMBL/GenBank/DDBJ databases">
        <authorList>
            <person name="Kjaerup R.B."/>
            <person name="Dalgaard T.S."/>
            <person name="Juul-Madsen H.R."/>
        </authorList>
    </citation>
    <scope>NUCLEOTIDE SEQUENCE [LARGE SCALE GENOMIC DNA]</scope>
    <source>
        <strain evidence="2 3">DSM 43821</strain>
    </source>
</reference>
<dbReference type="PROSITE" id="PS51257">
    <property type="entry name" value="PROKAR_LIPOPROTEIN"/>
    <property type="match status" value="1"/>
</dbReference>
<keyword evidence="1" id="KW-0732">Signal</keyword>
<dbReference type="AlphaFoldDB" id="A0A1C4UY40"/>
<evidence type="ECO:0000256" key="1">
    <source>
        <dbReference type="SAM" id="SignalP"/>
    </source>
</evidence>
<organism evidence="2 3">
    <name type="scientific">Micromonospora purpureochromogenes</name>
    <dbReference type="NCBI Taxonomy" id="47872"/>
    <lineage>
        <taxon>Bacteria</taxon>
        <taxon>Bacillati</taxon>
        <taxon>Actinomycetota</taxon>
        <taxon>Actinomycetes</taxon>
        <taxon>Micromonosporales</taxon>
        <taxon>Micromonosporaceae</taxon>
        <taxon>Micromonospora</taxon>
    </lineage>
</organism>
<feature type="signal peptide" evidence="1">
    <location>
        <begin position="1"/>
        <end position="27"/>
    </location>
</feature>
<sequence length="458" mass="47418">MRKFRTLLGATLAGACALAVVPGTASAAPAAAPQLATADLADTTGAYYEVSPARLMDTRSGLGGKTGKIGPLSKFDLQVAGRGGVPAAGVGAVVLNVTITGPTMDSFVTAYPAGETRPDASSVNFAKGWLGSNNVTVKLGAGGKVSVYNRNGYTDVVVDVVGYYAKDNSMTNRNGGQYEWYAPERAFDTREDPEGKPPAGTTLEYALDFGPERNPHMRTLVTNLTAVAPASAGFLTAWSGATAKPTASTVNYGASRNVPNTAFIQTTPCTGAEPGQWCTLGSRKFKIFTSASAHVLVDVVGAVDDGFSEWGMRFAPMSPTRIVDSRINLGTPGALGAGSVRRVTVPGTLVTDTTGVAVMNVTAVKPTNNTVITVWPADIPEIPKPSTSNLNPYANQVVSNAVLGIIEPNNAFNVHNLSGTTHLVADMVGTFYYPAAPAATLSGDAGKSQPQFVGASHR</sequence>
<proteinExistence type="predicted"/>